<protein>
    <recommendedName>
        <fullName evidence="1">DUF6570 domain-containing protein</fullName>
    </recommendedName>
</protein>
<reference evidence="2 3" key="1">
    <citation type="submission" date="2014-04" db="EMBL/GenBank/DDBJ databases">
        <authorList>
            <consortium name="DOE Joint Genome Institute"/>
            <person name="Kuo A."/>
            <person name="Kohler A."/>
            <person name="Nagy L.G."/>
            <person name="Floudas D."/>
            <person name="Copeland A."/>
            <person name="Barry K.W."/>
            <person name="Cichocki N."/>
            <person name="Veneault-Fourrey C."/>
            <person name="LaButti K."/>
            <person name="Lindquist E.A."/>
            <person name="Lipzen A."/>
            <person name="Lundell T."/>
            <person name="Morin E."/>
            <person name="Murat C."/>
            <person name="Sun H."/>
            <person name="Tunlid A."/>
            <person name="Henrissat B."/>
            <person name="Grigoriev I.V."/>
            <person name="Hibbett D.S."/>
            <person name="Martin F."/>
            <person name="Nordberg H.P."/>
            <person name="Cantor M.N."/>
            <person name="Hua S.X."/>
        </authorList>
    </citation>
    <scope>NUCLEOTIDE SEQUENCE [LARGE SCALE GENOMIC DNA]</scope>
    <source>
        <strain evidence="2 3">Foug A</strain>
    </source>
</reference>
<feature type="domain" description="DUF6570" evidence="1">
    <location>
        <begin position="186"/>
        <end position="295"/>
    </location>
</feature>
<accession>A0A0C3DN92</accession>
<dbReference type="Proteomes" id="UP000053989">
    <property type="component" value="Unassembled WGS sequence"/>
</dbReference>
<organism evidence="2 3">
    <name type="scientific">Scleroderma citrinum Foug A</name>
    <dbReference type="NCBI Taxonomy" id="1036808"/>
    <lineage>
        <taxon>Eukaryota</taxon>
        <taxon>Fungi</taxon>
        <taxon>Dikarya</taxon>
        <taxon>Basidiomycota</taxon>
        <taxon>Agaricomycotina</taxon>
        <taxon>Agaricomycetes</taxon>
        <taxon>Agaricomycetidae</taxon>
        <taxon>Boletales</taxon>
        <taxon>Sclerodermatineae</taxon>
        <taxon>Sclerodermataceae</taxon>
        <taxon>Scleroderma</taxon>
    </lineage>
</organism>
<keyword evidence="3" id="KW-1185">Reference proteome</keyword>
<evidence type="ECO:0000313" key="2">
    <source>
        <dbReference type="EMBL" id="KIM57496.1"/>
    </source>
</evidence>
<dbReference type="InterPro" id="IPR046700">
    <property type="entry name" value="DUF6570"/>
</dbReference>
<dbReference type="HOGENOM" id="CLU_001248_4_0_1"/>
<gene>
    <name evidence="2" type="ORF">SCLCIDRAFT_10447</name>
</gene>
<reference evidence="3" key="2">
    <citation type="submission" date="2015-01" db="EMBL/GenBank/DDBJ databases">
        <title>Evolutionary Origins and Diversification of the Mycorrhizal Mutualists.</title>
        <authorList>
            <consortium name="DOE Joint Genome Institute"/>
            <consortium name="Mycorrhizal Genomics Consortium"/>
            <person name="Kohler A."/>
            <person name="Kuo A."/>
            <person name="Nagy L.G."/>
            <person name="Floudas D."/>
            <person name="Copeland A."/>
            <person name="Barry K.W."/>
            <person name="Cichocki N."/>
            <person name="Veneault-Fourrey C."/>
            <person name="LaButti K."/>
            <person name="Lindquist E.A."/>
            <person name="Lipzen A."/>
            <person name="Lundell T."/>
            <person name="Morin E."/>
            <person name="Murat C."/>
            <person name="Riley R."/>
            <person name="Ohm R."/>
            <person name="Sun H."/>
            <person name="Tunlid A."/>
            <person name="Henrissat B."/>
            <person name="Grigoriev I.V."/>
            <person name="Hibbett D.S."/>
            <person name="Martin F."/>
        </authorList>
    </citation>
    <scope>NUCLEOTIDE SEQUENCE [LARGE SCALE GENOMIC DNA]</scope>
    <source>
        <strain evidence="3">Foug A</strain>
    </source>
</reference>
<name>A0A0C3DN92_9AGAM</name>
<dbReference type="InParanoid" id="A0A0C3DN92"/>
<dbReference type="Pfam" id="PF20209">
    <property type="entry name" value="DUF6570"/>
    <property type="match status" value="1"/>
</dbReference>
<evidence type="ECO:0000313" key="3">
    <source>
        <dbReference type="Proteomes" id="UP000053989"/>
    </source>
</evidence>
<evidence type="ECO:0000259" key="1">
    <source>
        <dbReference type="Pfam" id="PF20209"/>
    </source>
</evidence>
<dbReference type="EMBL" id="KN822100">
    <property type="protein sequence ID" value="KIM57496.1"/>
    <property type="molecule type" value="Genomic_DNA"/>
</dbReference>
<dbReference type="OrthoDB" id="2680590at2759"/>
<dbReference type="AlphaFoldDB" id="A0A0C3DN92"/>
<sequence>MEMAANSRGQVKDPIRSLTIKEILVAMKGKVTLTREQRFRKDMLIDRIYEATPAEDLEKLIEARAQKQMEKAKSATHRGQKCKRAPSVPAALLVESMAEADEVDSNSSNIFLELPTDAERKQCYAHFYDATSNTAVEHCICRVCAQECVFGRAEETKSQTTKDVTGKWTLDRMHSMATASADVPQTVIDRTLVSSHLCVQTISKTLAGRTQHGIIATSHVQECNSINGGRQSNAPPPAILASLISVTFIAFGEVPKKWLHSTFQVRRQVVLEALHWMKDHNPKYYRNIEIRPTRINTLPEDDMPEEITAIIQQSEDVGVLEEENDGYVPPDYNEVMDHGDKETEVSEGTTINSEEPDVVPLQVSGTVDMDMTSMTANELTLWGLANLWKDGKEGGYAVRHGQ</sequence>
<proteinExistence type="predicted"/>